<feature type="region of interest" description="Disordered" evidence="1">
    <location>
        <begin position="13"/>
        <end position="52"/>
    </location>
</feature>
<proteinExistence type="predicted"/>
<feature type="compositionally biased region" description="Basic and acidic residues" evidence="1">
    <location>
        <begin position="42"/>
        <end position="52"/>
    </location>
</feature>
<feature type="non-terminal residue" evidence="2">
    <location>
        <position position="72"/>
    </location>
</feature>
<dbReference type="Proteomes" id="UP000671828">
    <property type="component" value="Chromosome"/>
</dbReference>
<organism evidence="2 3">
    <name type="scientific">Saccharothrix algeriensis</name>
    <dbReference type="NCBI Taxonomy" id="173560"/>
    <lineage>
        <taxon>Bacteria</taxon>
        <taxon>Bacillati</taxon>
        <taxon>Actinomycetota</taxon>
        <taxon>Actinomycetes</taxon>
        <taxon>Pseudonocardiales</taxon>
        <taxon>Pseudonocardiaceae</taxon>
        <taxon>Saccharothrix</taxon>
    </lineage>
</organism>
<dbReference type="EMBL" id="CP072788">
    <property type="protein sequence ID" value="QTR04901.1"/>
    <property type="molecule type" value="Genomic_DNA"/>
</dbReference>
<name>A0A8T8I2R6_9PSEU</name>
<accession>A0A8T8I2R6</accession>
<gene>
    <name evidence="2" type="ORF">J7S33_09085</name>
</gene>
<sequence>MLLALVAVLTPAQSGPGHVGALAAPAQRAPAPLPGEGLSEEEPGRESRKGPELRAFSAVARAAGRHHRMGLA</sequence>
<dbReference type="AlphaFoldDB" id="A0A8T8I2R6"/>
<reference evidence="2" key="1">
    <citation type="submission" date="2021-04" db="EMBL/GenBank/DDBJ databases">
        <title>Saccharothrix algeriensis WGS.</title>
        <authorList>
            <person name="Stuskova K."/>
            <person name="Hakalova E."/>
            <person name="Tebbal A.B."/>
            <person name="Eichmeier A."/>
        </authorList>
    </citation>
    <scope>NUCLEOTIDE SEQUENCE</scope>
    <source>
        <strain evidence="2">NRRL B-24137</strain>
    </source>
</reference>
<feature type="compositionally biased region" description="Low complexity" evidence="1">
    <location>
        <begin position="21"/>
        <end position="37"/>
    </location>
</feature>
<protein>
    <submittedName>
        <fullName evidence="2">Uncharacterized protein</fullName>
    </submittedName>
</protein>
<evidence type="ECO:0000313" key="2">
    <source>
        <dbReference type="EMBL" id="QTR04901.1"/>
    </source>
</evidence>
<evidence type="ECO:0000256" key="1">
    <source>
        <dbReference type="SAM" id="MobiDB-lite"/>
    </source>
</evidence>
<evidence type="ECO:0000313" key="3">
    <source>
        <dbReference type="Proteomes" id="UP000671828"/>
    </source>
</evidence>